<keyword evidence="3" id="KW-1185">Reference proteome</keyword>
<accession>A0AAV5W746</accession>
<organism evidence="2 3">
    <name type="scientific">Pristionchus fissidentatus</name>
    <dbReference type="NCBI Taxonomy" id="1538716"/>
    <lineage>
        <taxon>Eukaryota</taxon>
        <taxon>Metazoa</taxon>
        <taxon>Ecdysozoa</taxon>
        <taxon>Nematoda</taxon>
        <taxon>Chromadorea</taxon>
        <taxon>Rhabditida</taxon>
        <taxon>Rhabditina</taxon>
        <taxon>Diplogasteromorpha</taxon>
        <taxon>Diplogasteroidea</taxon>
        <taxon>Neodiplogasteridae</taxon>
        <taxon>Pristionchus</taxon>
    </lineage>
</organism>
<gene>
    <name evidence="2" type="ORF">PFISCL1PPCAC_17199</name>
</gene>
<evidence type="ECO:0000313" key="2">
    <source>
        <dbReference type="EMBL" id="GMT25902.1"/>
    </source>
</evidence>
<name>A0AAV5W746_9BILA</name>
<comment type="caution">
    <text evidence="2">The sequence shown here is derived from an EMBL/GenBank/DDBJ whole genome shotgun (WGS) entry which is preliminary data.</text>
</comment>
<evidence type="ECO:0000256" key="1">
    <source>
        <dbReference type="SAM" id="SignalP"/>
    </source>
</evidence>
<dbReference type="Proteomes" id="UP001432322">
    <property type="component" value="Unassembled WGS sequence"/>
</dbReference>
<proteinExistence type="predicted"/>
<sequence>FQMNIVIILACVACTFHVDALDYTQLKMNVKITVNSTLNSTALDVIFEKDSAELNYSPQVLVDNCAALYELVGSVIEEHKALSENDWRKVDALLENTTNAFENLKPLIPRTVANFKGRIDLISKANAGDTAKEESIAMIKKTLPYLVLNGKRWRANERDGRQMDNVFASYLYNAKEKLSLDSKAIINPIFCLPDTYGRIVTDADDDFRASLKIETDKFKKMLEEKKRKREQQESSNN</sequence>
<feature type="signal peptide" evidence="1">
    <location>
        <begin position="1"/>
        <end position="20"/>
    </location>
</feature>
<dbReference type="EMBL" id="BTSY01000004">
    <property type="protein sequence ID" value="GMT25902.1"/>
    <property type="molecule type" value="Genomic_DNA"/>
</dbReference>
<protein>
    <submittedName>
        <fullName evidence="2">Uncharacterized protein</fullName>
    </submittedName>
</protein>
<evidence type="ECO:0000313" key="3">
    <source>
        <dbReference type="Proteomes" id="UP001432322"/>
    </source>
</evidence>
<keyword evidence="1" id="KW-0732">Signal</keyword>
<feature type="non-terminal residue" evidence="2">
    <location>
        <position position="1"/>
    </location>
</feature>
<feature type="chain" id="PRO_5043955381" evidence="1">
    <location>
        <begin position="21"/>
        <end position="237"/>
    </location>
</feature>
<reference evidence="2" key="1">
    <citation type="submission" date="2023-10" db="EMBL/GenBank/DDBJ databases">
        <title>Genome assembly of Pristionchus species.</title>
        <authorList>
            <person name="Yoshida K."/>
            <person name="Sommer R.J."/>
        </authorList>
    </citation>
    <scope>NUCLEOTIDE SEQUENCE</scope>
    <source>
        <strain evidence="2">RS5133</strain>
    </source>
</reference>
<dbReference type="AlphaFoldDB" id="A0AAV5W746"/>